<dbReference type="Proteomes" id="UP001634007">
    <property type="component" value="Unassembled WGS sequence"/>
</dbReference>
<dbReference type="InterPro" id="IPR009424">
    <property type="entry name" value="AGP16/20/22/41"/>
</dbReference>
<keyword evidence="1" id="KW-0812">Transmembrane</keyword>
<comment type="caution">
    <text evidence="3">The sequence shown here is derived from an EMBL/GenBank/DDBJ whole genome shotgun (WGS) entry which is preliminary data.</text>
</comment>
<gene>
    <name evidence="3" type="ORF">ACJRO7_014160</name>
</gene>
<dbReference type="EMBL" id="JBJKBG010000003">
    <property type="protein sequence ID" value="KAL3745006.1"/>
    <property type="molecule type" value="Genomic_DNA"/>
</dbReference>
<sequence>MNVRDSICVGIFWTLLQLSYGQSMAPLPAPEGPSNDDQSTDPALFCLISLLNAGKAIDQGIAYVLLFVALAITHLFRLISFVR</sequence>
<feature type="signal peptide" evidence="2">
    <location>
        <begin position="1"/>
        <end position="21"/>
    </location>
</feature>
<keyword evidence="1" id="KW-0472">Membrane</keyword>
<evidence type="ECO:0000313" key="3">
    <source>
        <dbReference type="EMBL" id="KAL3745006.1"/>
    </source>
</evidence>
<reference evidence="3 4" key="1">
    <citation type="submission" date="2024-11" db="EMBL/GenBank/DDBJ databases">
        <title>Chromosome-level genome assembly of Eucalyptus globulus Labill. provides insights into its genome evolution.</title>
        <authorList>
            <person name="Li X."/>
        </authorList>
    </citation>
    <scope>NUCLEOTIDE SEQUENCE [LARGE SCALE GENOMIC DNA]</scope>
    <source>
        <strain evidence="3">CL2024</strain>
        <tissue evidence="3">Fresh tender leaves</tissue>
    </source>
</reference>
<accession>A0ABD3KZ84</accession>
<dbReference type="AlphaFoldDB" id="A0ABD3KZ84"/>
<protein>
    <submittedName>
        <fullName evidence="3">Uncharacterized protein</fullName>
    </submittedName>
</protein>
<dbReference type="Pfam" id="PF06376">
    <property type="entry name" value="AGP"/>
    <property type="match status" value="1"/>
</dbReference>
<evidence type="ECO:0000313" key="4">
    <source>
        <dbReference type="Proteomes" id="UP001634007"/>
    </source>
</evidence>
<keyword evidence="2" id="KW-0732">Signal</keyword>
<feature type="transmembrane region" description="Helical" evidence="1">
    <location>
        <begin position="60"/>
        <end position="79"/>
    </location>
</feature>
<proteinExistence type="predicted"/>
<keyword evidence="1" id="KW-1133">Transmembrane helix</keyword>
<feature type="chain" id="PRO_5044778228" evidence="2">
    <location>
        <begin position="22"/>
        <end position="83"/>
    </location>
</feature>
<keyword evidence="4" id="KW-1185">Reference proteome</keyword>
<organism evidence="3 4">
    <name type="scientific">Eucalyptus globulus</name>
    <name type="common">Tasmanian blue gum</name>
    <dbReference type="NCBI Taxonomy" id="34317"/>
    <lineage>
        <taxon>Eukaryota</taxon>
        <taxon>Viridiplantae</taxon>
        <taxon>Streptophyta</taxon>
        <taxon>Embryophyta</taxon>
        <taxon>Tracheophyta</taxon>
        <taxon>Spermatophyta</taxon>
        <taxon>Magnoliopsida</taxon>
        <taxon>eudicotyledons</taxon>
        <taxon>Gunneridae</taxon>
        <taxon>Pentapetalae</taxon>
        <taxon>rosids</taxon>
        <taxon>malvids</taxon>
        <taxon>Myrtales</taxon>
        <taxon>Myrtaceae</taxon>
        <taxon>Myrtoideae</taxon>
        <taxon>Eucalypteae</taxon>
        <taxon>Eucalyptus</taxon>
    </lineage>
</organism>
<evidence type="ECO:0000256" key="1">
    <source>
        <dbReference type="SAM" id="Phobius"/>
    </source>
</evidence>
<dbReference type="PANTHER" id="PTHR33374">
    <property type="entry name" value="ARABINOGALACTAN PROTEIN 20"/>
    <property type="match status" value="1"/>
</dbReference>
<name>A0ABD3KZ84_EUCGL</name>
<evidence type="ECO:0000256" key="2">
    <source>
        <dbReference type="SAM" id="SignalP"/>
    </source>
</evidence>